<dbReference type="Pfam" id="PF03992">
    <property type="entry name" value="ABM"/>
    <property type="match status" value="1"/>
</dbReference>
<dbReference type="InterPro" id="IPR011008">
    <property type="entry name" value="Dimeric_a/b-barrel"/>
</dbReference>
<dbReference type="AlphaFoldDB" id="A0A8J3QRK5"/>
<reference evidence="2" key="1">
    <citation type="submission" date="2021-01" db="EMBL/GenBank/DDBJ databases">
        <title>Whole genome shotgun sequence of Rugosimonospora africana NBRC 104875.</title>
        <authorList>
            <person name="Komaki H."/>
            <person name="Tamura T."/>
        </authorList>
    </citation>
    <scope>NUCLEOTIDE SEQUENCE</scope>
    <source>
        <strain evidence="2">NBRC 104875</strain>
    </source>
</reference>
<comment type="caution">
    <text evidence="2">The sequence shown here is derived from an EMBL/GenBank/DDBJ whole genome shotgun (WGS) entry which is preliminary data.</text>
</comment>
<evidence type="ECO:0000313" key="2">
    <source>
        <dbReference type="EMBL" id="GIH14243.1"/>
    </source>
</evidence>
<accession>A0A8J3QRK5</accession>
<dbReference type="SUPFAM" id="SSF54909">
    <property type="entry name" value="Dimeric alpha+beta barrel"/>
    <property type="match status" value="1"/>
</dbReference>
<proteinExistence type="predicted"/>
<feature type="domain" description="ABM" evidence="1">
    <location>
        <begin position="11"/>
        <end position="101"/>
    </location>
</feature>
<evidence type="ECO:0000259" key="1">
    <source>
        <dbReference type="PROSITE" id="PS51725"/>
    </source>
</evidence>
<dbReference type="Proteomes" id="UP000642748">
    <property type="component" value="Unassembled WGS sequence"/>
</dbReference>
<keyword evidence="3" id="KW-1185">Reference proteome</keyword>
<gene>
    <name evidence="2" type="ORF">Raf01_24150</name>
</gene>
<dbReference type="PROSITE" id="PS51725">
    <property type="entry name" value="ABM"/>
    <property type="match status" value="1"/>
</dbReference>
<organism evidence="2 3">
    <name type="scientific">Rugosimonospora africana</name>
    <dbReference type="NCBI Taxonomy" id="556532"/>
    <lineage>
        <taxon>Bacteria</taxon>
        <taxon>Bacillati</taxon>
        <taxon>Actinomycetota</taxon>
        <taxon>Actinomycetes</taxon>
        <taxon>Micromonosporales</taxon>
        <taxon>Micromonosporaceae</taxon>
        <taxon>Rugosimonospora</taxon>
    </lineage>
</organism>
<dbReference type="EMBL" id="BONZ01000022">
    <property type="protein sequence ID" value="GIH14243.1"/>
    <property type="molecule type" value="Genomic_DNA"/>
</dbReference>
<name>A0A8J3QRK5_9ACTN</name>
<evidence type="ECO:0000313" key="3">
    <source>
        <dbReference type="Proteomes" id="UP000642748"/>
    </source>
</evidence>
<dbReference type="Gene3D" id="3.30.70.100">
    <property type="match status" value="1"/>
</dbReference>
<sequence>MALTPPGDGPITLINVFDVPVETVDEFIERWRVRAQLMTAAPGFRDARLHRAVTPDARFPLVNVAHWDSQADLEAAHAADAFQEQIRALRDDARMAFSAYAASYELAVVLNRA</sequence>
<protein>
    <recommendedName>
        <fullName evidence="1">ABM domain-containing protein</fullName>
    </recommendedName>
</protein>
<dbReference type="InterPro" id="IPR007138">
    <property type="entry name" value="ABM_dom"/>
</dbReference>
<dbReference type="RefSeq" id="WP_203917917.1">
    <property type="nucleotide sequence ID" value="NZ_BONZ01000022.1"/>
</dbReference>